<evidence type="ECO:0000313" key="5">
    <source>
        <dbReference type="EMBL" id="OBS24396.1"/>
    </source>
</evidence>
<dbReference type="GO" id="GO:0005634">
    <property type="term" value="C:nucleus"/>
    <property type="evidence" value="ECO:0007669"/>
    <property type="project" value="UniProtKB-SubCell"/>
</dbReference>
<dbReference type="Proteomes" id="UP000091967">
    <property type="component" value="Unassembled WGS sequence"/>
</dbReference>
<accession>A0A1B8AVJ2</accession>
<evidence type="ECO:0000256" key="3">
    <source>
        <dbReference type="SAM" id="MobiDB-lite"/>
    </source>
</evidence>
<feature type="domain" description="Zn(2)-C6 fungal-type" evidence="4">
    <location>
        <begin position="27"/>
        <end position="55"/>
    </location>
</feature>
<dbReference type="GO" id="GO:0008270">
    <property type="term" value="F:zinc ion binding"/>
    <property type="evidence" value="ECO:0007669"/>
    <property type="project" value="InterPro"/>
</dbReference>
<dbReference type="CDD" id="cd00067">
    <property type="entry name" value="GAL4"/>
    <property type="match status" value="1"/>
</dbReference>
<dbReference type="EMBL" id="LYXU01000002">
    <property type="protein sequence ID" value="OBS24396.1"/>
    <property type="molecule type" value="Genomic_DNA"/>
</dbReference>
<keyword evidence="6" id="KW-1185">Reference proteome</keyword>
<comment type="caution">
    <text evidence="5">The sequence shown here is derived from an EMBL/GenBank/DDBJ whole genome shotgun (WGS) entry which is preliminary data.</text>
</comment>
<dbReference type="PROSITE" id="PS50048">
    <property type="entry name" value="ZN2_CY6_FUNGAL_2"/>
    <property type="match status" value="1"/>
</dbReference>
<protein>
    <recommendedName>
        <fullName evidence="4">Zn(2)-C6 fungal-type domain-containing protein</fullName>
    </recommendedName>
</protein>
<sequence length="649" mass="73101">MPDEPIQSPGRTASGKPRKPRNKSFSGCWTCRAKHVKCDEAKPSCNRCRNAGVDCEGYGLRLSWASVRSPTTFKRGGKRRSTRRTSERLRQSSNLGTVEEAASEHSEQGVSPTDGLGEQELDEGSFDNEPTELPSETSSTPRASNQDQQPGLAQDLYTDQLNTRIFHSYELLRQGLTTGPPYASFPSVQSQLPPLQVEHDFDQSPIIRDETNASTSIDIADVGTGSLPLSELPELASHSSSPSNAQTIPQKITRHIDILTNPALQCELMEHWTLNLCDSLNPVPGIYNPMRSAMMPIAWEGARTDSKTSTGATSLFHFICSASAFHLAKKRETPESRRSLENVALEHHNLGITHLAQNIRHSKDGAHCVALLAAVIICIMNEAVTLPTSFWRLHFRGAVEWVNHIDPQVWHRNEAASSIYYMFRGMNTVVQTQLLFDIHGTSYWDFTNDLGPQPEPYTLYTAFGLPQPIFQGLRAMNTLAMRRKSPRYSDPTPDELDRLELELYLSVPNRPDISATKEYSDLIYHHGFTFYYSALIHMKRTLKGMPLIEVQPLVEKAIPHLEALHTCTTQRFSPMIWPVAMIAFEIADDAMQQRMLKCLTLLWERSELAIWTQIIQLVKELWALRKREGANIKWYHTALGSMTDSFMLV</sequence>
<evidence type="ECO:0000256" key="1">
    <source>
        <dbReference type="ARBA" id="ARBA00004123"/>
    </source>
</evidence>
<dbReference type="PROSITE" id="PS00463">
    <property type="entry name" value="ZN2_CY6_FUNGAL_1"/>
    <property type="match status" value="1"/>
</dbReference>
<name>A0A1B8AVJ2_FUSPO</name>
<gene>
    <name evidence="5" type="ORF">FPOA_04941</name>
</gene>
<evidence type="ECO:0000256" key="2">
    <source>
        <dbReference type="ARBA" id="ARBA00023242"/>
    </source>
</evidence>
<keyword evidence="2" id="KW-0539">Nucleus</keyword>
<dbReference type="InterPro" id="IPR021858">
    <property type="entry name" value="Fun_TF"/>
</dbReference>
<dbReference type="Pfam" id="PF11951">
    <property type="entry name" value="Fungal_trans_2"/>
    <property type="match status" value="1"/>
</dbReference>
<feature type="region of interest" description="Disordered" evidence="3">
    <location>
        <begin position="1"/>
        <end position="26"/>
    </location>
</feature>
<dbReference type="AlphaFoldDB" id="A0A1B8AVJ2"/>
<dbReference type="Gene3D" id="4.10.240.10">
    <property type="entry name" value="Zn(2)-C6 fungal-type DNA-binding domain"/>
    <property type="match status" value="1"/>
</dbReference>
<evidence type="ECO:0000313" key="6">
    <source>
        <dbReference type="Proteomes" id="UP000091967"/>
    </source>
</evidence>
<evidence type="ECO:0000259" key="4">
    <source>
        <dbReference type="PROSITE" id="PS50048"/>
    </source>
</evidence>
<dbReference type="GO" id="GO:0000981">
    <property type="term" value="F:DNA-binding transcription factor activity, RNA polymerase II-specific"/>
    <property type="evidence" value="ECO:0007669"/>
    <property type="project" value="InterPro"/>
</dbReference>
<dbReference type="STRING" id="36050.A0A1B8AVJ2"/>
<dbReference type="InterPro" id="IPR001138">
    <property type="entry name" value="Zn2Cys6_DnaBD"/>
</dbReference>
<feature type="region of interest" description="Disordered" evidence="3">
    <location>
        <begin position="71"/>
        <end position="149"/>
    </location>
</feature>
<organism evidence="5 6">
    <name type="scientific">Fusarium poae</name>
    <dbReference type="NCBI Taxonomy" id="36050"/>
    <lineage>
        <taxon>Eukaryota</taxon>
        <taxon>Fungi</taxon>
        <taxon>Dikarya</taxon>
        <taxon>Ascomycota</taxon>
        <taxon>Pezizomycotina</taxon>
        <taxon>Sordariomycetes</taxon>
        <taxon>Hypocreomycetidae</taxon>
        <taxon>Hypocreales</taxon>
        <taxon>Nectriaceae</taxon>
        <taxon>Fusarium</taxon>
    </lineage>
</organism>
<dbReference type="SMART" id="SM00066">
    <property type="entry name" value="GAL4"/>
    <property type="match status" value="1"/>
</dbReference>
<feature type="compositionally biased region" description="Polar residues" evidence="3">
    <location>
        <begin position="134"/>
        <end position="149"/>
    </location>
</feature>
<reference evidence="5 6" key="1">
    <citation type="submission" date="2016-06" db="EMBL/GenBank/DDBJ databases">
        <title>Living apart together: crosstalk between the core and supernumerary genomes in a fungal plant pathogen.</title>
        <authorList>
            <person name="Vanheule A."/>
            <person name="Audenaert K."/>
            <person name="Warris S."/>
            <person name="Van De Geest H."/>
            <person name="Schijlen E."/>
            <person name="Hofte M."/>
            <person name="De Saeger S."/>
            <person name="Haesaert G."/>
            <person name="Waalwijk C."/>
            <person name="Van Der Lee T."/>
        </authorList>
    </citation>
    <scope>NUCLEOTIDE SEQUENCE [LARGE SCALE GENOMIC DNA]</scope>
    <source>
        <strain evidence="5 6">2516</strain>
    </source>
</reference>
<dbReference type="PANTHER" id="PTHR37534:SF46">
    <property type="entry name" value="ZN(II)2CYS6 TRANSCRIPTION FACTOR (EUROFUNG)"/>
    <property type="match status" value="1"/>
</dbReference>
<feature type="compositionally biased region" description="Acidic residues" evidence="3">
    <location>
        <begin position="117"/>
        <end position="130"/>
    </location>
</feature>
<dbReference type="Pfam" id="PF00172">
    <property type="entry name" value="Zn_clus"/>
    <property type="match status" value="1"/>
</dbReference>
<dbReference type="PANTHER" id="PTHR37534">
    <property type="entry name" value="TRANSCRIPTIONAL ACTIVATOR PROTEIN UGA3"/>
    <property type="match status" value="1"/>
</dbReference>
<proteinExistence type="predicted"/>
<comment type="subcellular location">
    <subcellularLocation>
        <location evidence="1">Nucleus</location>
    </subcellularLocation>
</comment>
<dbReference type="SUPFAM" id="SSF57701">
    <property type="entry name" value="Zn2/Cys6 DNA-binding domain"/>
    <property type="match status" value="1"/>
</dbReference>
<dbReference type="InterPro" id="IPR036864">
    <property type="entry name" value="Zn2-C6_fun-type_DNA-bd_sf"/>
</dbReference>
<dbReference type="OMA" id="EGANIKW"/>